<evidence type="ECO:0000256" key="2">
    <source>
        <dbReference type="ARBA" id="ARBA00008854"/>
    </source>
</evidence>
<feature type="compositionally biased region" description="Pro residues" evidence="6">
    <location>
        <begin position="198"/>
        <end position="209"/>
    </location>
</feature>
<dbReference type="PROSITE" id="PS51257">
    <property type="entry name" value="PROKAR_LIPOPROTEIN"/>
    <property type="match status" value="1"/>
</dbReference>
<comment type="subcellular location">
    <subcellularLocation>
        <location evidence="1">Membrane</location>
        <topology evidence="1">Single-pass membrane protein</topology>
    </subcellularLocation>
</comment>
<evidence type="ECO:0000256" key="3">
    <source>
        <dbReference type="ARBA" id="ARBA00022692"/>
    </source>
</evidence>
<evidence type="ECO:0000256" key="6">
    <source>
        <dbReference type="SAM" id="MobiDB-lite"/>
    </source>
</evidence>
<keyword evidence="8" id="KW-1185">Reference proteome</keyword>
<dbReference type="InterPro" id="IPR023353">
    <property type="entry name" value="LemA-like_dom_sf"/>
</dbReference>
<gene>
    <name evidence="7" type="ORF">ACFFFU_08465</name>
</gene>
<evidence type="ECO:0000256" key="1">
    <source>
        <dbReference type="ARBA" id="ARBA00004167"/>
    </source>
</evidence>
<dbReference type="InterPro" id="IPR007156">
    <property type="entry name" value="MamQ_LemA"/>
</dbReference>
<dbReference type="RefSeq" id="WP_189497717.1">
    <property type="nucleotide sequence ID" value="NZ_BMZT01000007.1"/>
</dbReference>
<dbReference type="PANTHER" id="PTHR34478:SF2">
    <property type="entry name" value="MEMBRANE PROTEIN"/>
    <property type="match status" value="1"/>
</dbReference>
<comment type="caution">
    <text evidence="7">The sequence shown here is derived from an EMBL/GenBank/DDBJ whole genome shotgun (WGS) entry which is preliminary data.</text>
</comment>
<sequence length="209" mass="22819">MRTLILLVLAAMLSGCGYNQIQQKDEAVNAGWAEVLNQYKRRADLVPNLVNTVKGYAAHEQQVLTAVTEARAKVGSMEVDAGDPASLAQFQQAQGELSSALSRLMVVVENYPDLKADRAFLDLQTQLEGTENRIAVARGRYIQLVQDYNTYVRSFPQNLVAKMFGYGPRPNFTVENERAIQEAPAVDFGAQGAAGTQPPQPQPQPQPAG</sequence>
<dbReference type="PANTHER" id="PTHR34478">
    <property type="entry name" value="PROTEIN LEMA"/>
    <property type="match status" value="1"/>
</dbReference>
<evidence type="ECO:0000313" key="8">
    <source>
        <dbReference type="Proteomes" id="UP001589898"/>
    </source>
</evidence>
<keyword evidence="3" id="KW-0812">Transmembrane</keyword>
<dbReference type="SUPFAM" id="SSF140478">
    <property type="entry name" value="LemA-like"/>
    <property type="match status" value="1"/>
</dbReference>
<comment type="similarity">
    <text evidence="2">Belongs to the LemA family.</text>
</comment>
<dbReference type="Gene3D" id="1.20.1440.20">
    <property type="entry name" value="LemA-like domain"/>
    <property type="match status" value="1"/>
</dbReference>
<dbReference type="Pfam" id="PF04011">
    <property type="entry name" value="LemA"/>
    <property type="match status" value="1"/>
</dbReference>
<proteinExistence type="inferred from homology"/>
<feature type="region of interest" description="Disordered" evidence="6">
    <location>
        <begin position="183"/>
        <end position="209"/>
    </location>
</feature>
<dbReference type="Proteomes" id="UP001589898">
    <property type="component" value="Unassembled WGS sequence"/>
</dbReference>
<protein>
    <submittedName>
        <fullName evidence="7">LemA family protein</fullName>
    </submittedName>
</protein>
<organism evidence="7 8">
    <name type="scientific">Luteimonas padinae</name>
    <dbReference type="NCBI Taxonomy" id="1714359"/>
    <lineage>
        <taxon>Bacteria</taxon>
        <taxon>Pseudomonadati</taxon>
        <taxon>Pseudomonadota</taxon>
        <taxon>Gammaproteobacteria</taxon>
        <taxon>Lysobacterales</taxon>
        <taxon>Lysobacteraceae</taxon>
        <taxon>Luteimonas</taxon>
    </lineage>
</organism>
<evidence type="ECO:0000313" key="7">
    <source>
        <dbReference type="EMBL" id="MFC0717779.1"/>
    </source>
</evidence>
<evidence type="ECO:0000256" key="4">
    <source>
        <dbReference type="ARBA" id="ARBA00022989"/>
    </source>
</evidence>
<keyword evidence="5" id="KW-0472">Membrane</keyword>
<dbReference type="EMBL" id="JBHLTF010000029">
    <property type="protein sequence ID" value="MFC0717779.1"/>
    <property type="molecule type" value="Genomic_DNA"/>
</dbReference>
<name>A0ABV6SWH4_9GAMM</name>
<reference evidence="7 8" key="1">
    <citation type="submission" date="2024-09" db="EMBL/GenBank/DDBJ databases">
        <authorList>
            <person name="Sun Q."/>
            <person name="Mori K."/>
        </authorList>
    </citation>
    <scope>NUCLEOTIDE SEQUENCE [LARGE SCALE GENOMIC DNA]</scope>
    <source>
        <strain evidence="7 8">KCTC 52403</strain>
    </source>
</reference>
<keyword evidence="4" id="KW-1133">Transmembrane helix</keyword>
<accession>A0ABV6SWH4</accession>
<evidence type="ECO:0000256" key="5">
    <source>
        <dbReference type="ARBA" id="ARBA00023136"/>
    </source>
</evidence>